<evidence type="ECO:0000256" key="5">
    <source>
        <dbReference type="ARBA" id="ARBA00022490"/>
    </source>
</evidence>
<comment type="caution">
    <text evidence="8">The sequence shown here is derived from an EMBL/GenBank/DDBJ whole genome shotgun (WGS) entry which is preliminary data.</text>
</comment>
<keyword evidence="9" id="KW-1185">Reference proteome</keyword>
<dbReference type="GO" id="GO:0005737">
    <property type="term" value="C:cytoplasm"/>
    <property type="evidence" value="ECO:0007669"/>
    <property type="project" value="UniProtKB-SubCell"/>
</dbReference>
<dbReference type="Proteomes" id="UP000319731">
    <property type="component" value="Unassembled WGS sequence"/>
</dbReference>
<dbReference type="GO" id="GO:0004757">
    <property type="term" value="F:sepiapterin reductase (NADP+) activity"/>
    <property type="evidence" value="ECO:0007669"/>
    <property type="project" value="UniProtKB-EC"/>
</dbReference>
<dbReference type="STRING" id="1806994.A0A507C175"/>
<evidence type="ECO:0000256" key="6">
    <source>
        <dbReference type="ARBA" id="ARBA00022857"/>
    </source>
</evidence>
<proteinExistence type="inferred from homology"/>
<dbReference type="NCBIfam" id="TIGR01500">
    <property type="entry name" value="sepiapter_red"/>
    <property type="match status" value="1"/>
</dbReference>
<evidence type="ECO:0000256" key="2">
    <source>
        <dbReference type="ARBA" id="ARBA00010483"/>
    </source>
</evidence>
<dbReference type="RefSeq" id="XP_031023157.1">
    <property type="nucleotide sequence ID" value="XM_031170869.1"/>
</dbReference>
<dbReference type="EMBL" id="QEAO01000039">
    <property type="protein sequence ID" value="TPX31814.1"/>
    <property type="molecule type" value="Genomic_DNA"/>
</dbReference>
<evidence type="ECO:0000313" key="8">
    <source>
        <dbReference type="EMBL" id="TPX31814.1"/>
    </source>
</evidence>
<organism evidence="8 9">
    <name type="scientific">Synchytrium microbalum</name>
    <dbReference type="NCBI Taxonomy" id="1806994"/>
    <lineage>
        <taxon>Eukaryota</taxon>
        <taxon>Fungi</taxon>
        <taxon>Fungi incertae sedis</taxon>
        <taxon>Chytridiomycota</taxon>
        <taxon>Chytridiomycota incertae sedis</taxon>
        <taxon>Chytridiomycetes</taxon>
        <taxon>Synchytriales</taxon>
        <taxon>Synchytriaceae</taxon>
        <taxon>Synchytrium</taxon>
    </lineage>
</organism>
<evidence type="ECO:0000256" key="3">
    <source>
        <dbReference type="ARBA" id="ARBA00013075"/>
    </source>
</evidence>
<dbReference type="InterPro" id="IPR006393">
    <property type="entry name" value="Sepiapterin_red"/>
</dbReference>
<keyword evidence="6" id="KW-0521">NADP</keyword>
<dbReference type="PANTHER" id="PTHR44085:SF2">
    <property type="entry name" value="SEPIAPTERIN REDUCTASE"/>
    <property type="match status" value="1"/>
</dbReference>
<dbReference type="Gene3D" id="3.40.50.720">
    <property type="entry name" value="NAD(P)-binding Rossmann-like Domain"/>
    <property type="match status" value="1"/>
</dbReference>
<dbReference type="SUPFAM" id="SSF51735">
    <property type="entry name" value="NAD(P)-binding Rossmann-fold domains"/>
    <property type="match status" value="1"/>
</dbReference>
<dbReference type="InterPro" id="IPR036291">
    <property type="entry name" value="NAD(P)-bd_dom_sf"/>
</dbReference>
<keyword evidence="5" id="KW-0963">Cytoplasm</keyword>
<comment type="similarity">
    <text evidence="2">Belongs to the sepiapterin reductase family.</text>
</comment>
<dbReference type="InterPro" id="IPR002347">
    <property type="entry name" value="SDR_fam"/>
</dbReference>
<reference evidence="8 9" key="1">
    <citation type="journal article" date="2019" name="Sci. Rep.">
        <title>Comparative genomics of chytrid fungi reveal insights into the obligate biotrophic and pathogenic lifestyle of Synchytrium endobioticum.</title>
        <authorList>
            <person name="van de Vossenberg B.T.L.H."/>
            <person name="Warris S."/>
            <person name="Nguyen H.D.T."/>
            <person name="van Gent-Pelzer M.P.E."/>
            <person name="Joly D.L."/>
            <person name="van de Geest H.C."/>
            <person name="Bonants P.J.M."/>
            <person name="Smith D.S."/>
            <person name="Levesque C.A."/>
            <person name="van der Lee T.A.J."/>
        </authorList>
    </citation>
    <scope>NUCLEOTIDE SEQUENCE [LARGE SCALE GENOMIC DNA]</scope>
    <source>
        <strain evidence="8 9">JEL517</strain>
    </source>
</reference>
<dbReference type="InterPro" id="IPR051721">
    <property type="entry name" value="Biopterin_syn/organic_redct"/>
</dbReference>
<dbReference type="Pfam" id="PF00106">
    <property type="entry name" value="adh_short"/>
    <property type="match status" value="1"/>
</dbReference>
<protein>
    <recommendedName>
        <fullName evidence="4">Sepiapterin reductase</fullName>
        <ecNumber evidence="3">1.1.1.153</ecNumber>
    </recommendedName>
</protein>
<evidence type="ECO:0000256" key="4">
    <source>
        <dbReference type="ARBA" id="ARBA00019170"/>
    </source>
</evidence>
<sequence>MGGNTLVFITGASKGFGRAIIVALIDVFDDAEYILISRDDEGLKASKSLIGSKRPNAVVSTYSIDLSDLKSLEGGLDGVFKNLSTSTLTCTYLFNNAGSLGPLTRAEKLCSPSSSLRDIQSAIDLNVTSTISLTARFLATFQTCEKVRVVNVSSLAALQSFDSWSVYCAGKAARDMFFATVAHEAEIREGKDSKRLKTLNYAPGPMDTDMQQAIREDMNDVPLRKTFDEMHSKGELVDPVASASAMVDLLVADQYVNGSHVDYYDIR</sequence>
<dbReference type="OrthoDB" id="153074at2759"/>
<dbReference type="CDD" id="cd05367">
    <property type="entry name" value="SPR-like_SDR_c"/>
    <property type="match status" value="1"/>
</dbReference>
<evidence type="ECO:0000256" key="7">
    <source>
        <dbReference type="ARBA" id="ARBA00023002"/>
    </source>
</evidence>
<keyword evidence="7" id="KW-0560">Oxidoreductase</keyword>
<evidence type="ECO:0000313" key="9">
    <source>
        <dbReference type="Proteomes" id="UP000319731"/>
    </source>
</evidence>
<comment type="subcellular location">
    <subcellularLocation>
        <location evidence="1">Cytoplasm</location>
    </subcellularLocation>
</comment>
<accession>A0A507C175</accession>
<dbReference type="AlphaFoldDB" id="A0A507C175"/>
<dbReference type="PRINTS" id="PR00081">
    <property type="entry name" value="GDHRDH"/>
</dbReference>
<dbReference type="EC" id="1.1.1.153" evidence="3"/>
<dbReference type="GO" id="GO:0006729">
    <property type="term" value="P:tetrahydrobiopterin biosynthetic process"/>
    <property type="evidence" value="ECO:0007669"/>
    <property type="project" value="InterPro"/>
</dbReference>
<gene>
    <name evidence="8" type="ORF">SmJEL517_g04941</name>
</gene>
<dbReference type="PANTHER" id="PTHR44085">
    <property type="entry name" value="SEPIAPTERIN REDUCTASE"/>
    <property type="match status" value="1"/>
</dbReference>
<evidence type="ECO:0000256" key="1">
    <source>
        <dbReference type="ARBA" id="ARBA00004496"/>
    </source>
</evidence>
<name>A0A507C175_9FUNG</name>
<dbReference type="GeneID" id="42006166"/>